<dbReference type="GO" id="GO:0046872">
    <property type="term" value="F:metal ion binding"/>
    <property type="evidence" value="ECO:0007669"/>
    <property type="project" value="UniProtKB-KW"/>
</dbReference>
<dbReference type="FunFam" id="1.10.1670.10:FF:000001">
    <property type="entry name" value="Endonuclease III"/>
    <property type="match status" value="1"/>
</dbReference>
<dbReference type="SUPFAM" id="SSF48150">
    <property type="entry name" value="DNA-glycosylase"/>
    <property type="match status" value="1"/>
</dbReference>
<dbReference type="InterPro" id="IPR003651">
    <property type="entry name" value="Endonuclease3_FeS-loop_motif"/>
</dbReference>
<organism evidence="12 13">
    <name type="scientific">Trichonephila inaurata madagascariensis</name>
    <dbReference type="NCBI Taxonomy" id="2747483"/>
    <lineage>
        <taxon>Eukaryota</taxon>
        <taxon>Metazoa</taxon>
        <taxon>Ecdysozoa</taxon>
        <taxon>Arthropoda</taxon>
        <taxon>Chelicerata</taxon>
        <taxon>Arachnida</taxon>
        <taxon>Araneae</taxon>
        <taxon>Araneomorphae</taxon>
        <taxon>Entelegynae</taxon>
        <taxon>Araneoidea</taxon>
        <taxon>Nephilidae</taxon>
        <taxon>Trichonephila</taxon>
        <taxon>Trichonephila inaurata</taxon>
    </lineage>
</organism>
<gene>
    <name evidence="12" type="primary">nth</name>
    <name evidence="12" type="ORF">TNIN_36561</name>
</gene>
<dbReference type="GO" id="GO:0019104">
    <property type="term" value="F:DNA N-glycosylase activity"/>
    <property type="evidence" value="ECO:0007669"/>
    <property type="project" value="UniProtKB-ARBA"/>
</dbReference>
<keyword evidence="9" id="KW-0234">DNA repair</keyword>
<proteinExistence type="inferred from homology"/>
<sequence>MLSFGQNELKKCISSIGLYNSKAKNIIGLSKILIEQYNSKVPTDFDDLVSLPGVGRKSANVFLNSGLGVPTLAVDTHVFRVSNRVGLVKEKDVFKTEQSLLNVVPKKYLLYAHHWLVLHGRYVCKAQKPSCETCIIHDLCEFECKRFLELGEGFAFVGRQFHLDVGDEDFYIDLLFYHLKLRCFIVIELKDNKFKPEYAGKMNFYLSAVDNLLKHSTDQPSIGLILCKSKNNVLAEYTLRDMTKPIGLAEYRITENLPENIKTALPTIEELEAELSKISDEEK</sequence>
<keyword evidence="12" id="KW-0255">Endonuclease</keyword>
<name>A0A8X6Y3S8_9ARAC</name>
<evidence type="ECO:0000256" key="1">
    <source>
        <dbReference type="ARBA" id="ARBA00001966"/>
    </source>
</evidence>
<keyword evidence="10" id="KW-0326">Glycosidase</keyword>
<keyword evidence="7" id="KW-0408">Iron</keyword>
<dbReference type="AlphaFoldDB" id="A0A8X6Y3S8"/>
<dbReference type="InterPro" id="IPR011856">
    <property type="entry name" value="tRNA_endonuc-like_dom_sf"/>
</dbReference>
<dbReference type="Gene3D" id="1.10.340.30">
    <property type="entry name" value="Hypothetical protein, domain 2"/>
    <property type="match status" value="1"/>
</dbReference>
<dbReference type="InterPro" id="IPR000445">
    <property type="entry name" value="HhH_motif"/>
</dbReference>
<keyword evidence="13" id="KW-1185">Reference proteome</keyword>
<dbReference type="Pfam" id="PF10576">
    <property type="entry name" value="EndIII_4Fe-2S"/>
    <property type="match status" value="1"/>
</dbReference>
<dbReference type="PROSITE" id="PS01155">
    <property type="entry name" value="ENDONUCLEASE_III_2"/>
    <property type="match status" value="1"/>
</dbReference>
<dbReference type="GO" id="GO:0004519">
    <property type="term" value="F:endonuclease activity"/>
    <property type="evidence" value="ECO:0007669"/>
    <property type="project" value="UniProtKB-KW"/>
</dbReference>
<dbReference type="InterPro" id="IPR011257">
    <property type="entry name" value="DNA_glycosylase"/>
</dbReference>
<evidence type="ECO:0000313" key="12">
    <source>
        <dbReference type="EMBL" id="GFY65153.1"/>
    </source>
</evidence>
<dbReference type="PANTHER" id="PTHR30547:SF0">
    <property type="entry name" value="BLR8175 PROTEIN"/>
    <property type="match status" value="1"/>
</dbReference>
<evidence type="ECO:0000256" key="7">
    <source>
        <dbReference type="ARBA" id="ARBA00023004"/>
    </source>
</evidence>
<dbReference type="GO" id="GO:0006284">
    <property type="term" value="P:base-excision repair"/>
    <property type="evidence" value="ECO:0007669"/>
    <property type="project" value="InterPro"/>
</dbReference>
<dbReference type="InterPro" id="IPR004036">
    <property type="entry name" value="Endonuclease-III-like_CS2"/>
</dbReference>
<protein>
    <submittedName>
        <fullName evidence="12">Endonuclease III</fullName>
    </submittedName>
</protein>
<keyword evidence="4" id="KW-0479">Metal-binding</keyword>
<reference evidence="12" key="1">
    <citation type="submission" date="2020-08" db="EMBL/GenBank/DDBJ databases">
        <title>Multicomponent nature underlies the extraordinary mechanical properties of spider dragline silk.</title>
        <authorList>
            <person name="Kono N."/>
            <person name="Nakamura H."/>
            <person name="Mori M."/>
            <person name="Yoshida Y."/>
            <person name="Ohtoshi R."/>
            <person name="Malay A.D."/>
            <person name="Moran D.A.P."/>
            <person name="Tomita M."/>
            <person name="Numata K."/>
            <person name="Arakawa K."/>
        </authorList>
    </citation>
    <scope>NUCLEOTIDE SEQUENCE</scope>
</reference>
<dbReference type="GO" id="GO:0051539">
    <property type="term" value="F:4 iron, 4 sulfur cluster binding"/>
    <property type="evidence" value="ECO:0007669"/>
    <property type="project" value="UniProtKB-KW"/>
</dbReference>
<accession>A0A8X6Y3S8</accession>
<comment type="cofactor">
    <cofactor evidence="1">
        <name>[4Fe-4S] cluster</name>
        <dbReference type="ChEBI" id="CHEBI:49883"/>
    </cofactor>
</comment>
<dbReference type="SMART" id="SM00525">
    <property type="entry name" value="FES"/>
    <property type="match status" value="1"/>
</dbReference>
<dbReference type="CDD" id="cd00056">
    <property type="entry name" value="ENDO3c"/>
    <property type="match status" value="1"/>
</dbReference>
<evidence type="ECO:0000256" key="5">
    <source>
        <dbReference type="ARBA" id="ARBA00022763"/>
    </source>
</evidence>
<evidence type="ECO:0000313" key="13">
    <source>
        <dbReference type="Proteomes" id="UP000886998"/>
    </source>
</evidence>
<dbReference type="InterPro" id="IPR053148">
    <property type="entry name" value="PD-DEXK-like_domain"/>
</dbReference>
<dbReference type="Pfam" id="PF00633">
    <property type="entry name" value="HHH"/>
    <property type="match status" value="1"/>
</dbReference>
<evidence type="ECO:0000256" key="8">
    <source>
        <dbReference type="ARBA" id="ARBA00023014"/>
    </source>
</evidence>
<dbReference type="Pfam" id="PF06250">
    <property type="entry name" value="YhcG_C"/>
    <property type="match status" value="1"/>
</dbReference>
<dbReference type="Gene3D" id="3.40.1350.10">
    <property type="match status" value="1"/>
</dbReference>
<dbReference type="EMBL" id="BMAV01015538">
    <property type="protein sequence ID" value="GFY65153.1"/>
    <property type="molecule type" value="Genomic_DNA"/>
</dbReference>
<dbReference type="InterPro" id="IPR023170">
    <property type="entry name" value="HhH_base_excis_C"/>
</dbReference>
<dbReference type="Pfam" id="PF00730">
    <property type="entry name" value="HhH-GPD"/>
    <property type="match status" value="1"/>
</dbReference>
<keyword evidence="8" id="KW-0411">Iron-sulfur</keyword>
<keyword evidence="5" id="KW-0227">DNA damage</keyword>
<dbReference type="SMART" id="SM00478">
    <property type="entry name" value="ENDO3c"/>
    <property type="match status" value="1"/>
</dbReference>
<keyword evidence="12" id="KW-0540">Nuclease</keyword>
<keyword evidence="6" id="KW-0378">Hydrolase</keyword>
<comment type="caution">
    <text evidence="12">The sequence shown here is derived from an EMBL/GenBank/DDBJ whole genome shotgun (WGS) entry which is preliminary data.</text>
</comment>
<evidence type="ECO:0000256" key="2">
    <source>
        <dbReference type="ARBA" id="ARBA00008343"/>
    </source>
</evidence>
<evidence type="ECO:0000256" key="3">
    <source>
        <dbReference type="ARBA" id="ARBA00022485"/>
    </source>
</evidence>
<evidence type="ECO:0000256" key="9">
    <source>
        <dbReference type="ARBA" id="ARBA00023204"/>
    </source>
</evidence>
<keyword evidence="3" id="KW-0004">4Fe-4S</keyword>
<comment type="similarity">
    <text evidence="2">Belongs to the Nth/MutY family.</text>
</comment>
<dbReference type="GO" id="GO:0003677">
    <property type="term" value="F:DNA binding"/>
    <property type="evidence" value="ECO:0007669"/>
    <property type="project" value="InterPro"/>
</dbReference>
<dbReference type="PANTHER" id="PTHR30547">
    <property type="entry name" value="UNCHARACTERIZED PROTEIN YHCG-RELATED"/>
    <property type="match status" value="1"/>
</dbReference>
<dbReference type="InterPro" id="IPR009362">
    <property type="entry name" value="YhcG_C"/>
</dbReference>
<evidence type="ECO:0000256" key="10">
    <source>
        <dbReference type="ARBA" id="ARBA00023295"/>
    </source>
</evidence>
<dbReference type="Proteomes" id="UP000886998">
    <property type="component" value="Unassembled WGS sequence"/>
</dbReference>
<dbReference type="InterPro" id="IPR003265">
    <property type="entry name" value="HhH-GPD_domain"/>
</dbReference>
<evidence type="ECO:0000256" key="6">
    <source>
        <dbReference type="ARBA" id="ARBA00022801"/>
    </source>
</evidence>
<feature type="domain" description="HhH-GPD" evidence="11">
    <location>
        <begin position="1"/>
        <end position="122"/>
    </location>
</feature>
<dbReference type="OrthoDB" id="5788810at2759"/>
<evidence type="ECO:0000256" key="4">
    <source>
        <dbReference type="ARBA" id="ARBA00022723"/>
    </source>
</evidence>
<dbReference type="Gene3D" id="1.10.1670.10">
    <property type="entry name" value="Helix-hairpin-Helix base-excision DNA repair enzymes (C-terminal)"/>
    <property type="match status" value="1"/>
</dbReference>
<evidence type="ECO:0000259" key="11">
    <source>
        <dbReference type="SMART" id="SM00478"/>
    </source>
</evidence>